<protein>
    <recommendedName>
        <fullName evidence="3">Phosphate transport regulator</fullName>
    </recommendedName>
</protein>
<evidence type="ECO:0000313" key="2">
    <source>
        <dbReference type="Proteomes" id="UP000596427"/>
    </source>
</evidence>
<dbReference type="Proteomes" id="UP000596427">
    <property type="component" value="Chromosome"/>
</dbReference>
<dbReference type="Gene3D" id="1.20.58.220">
    <property type="entry name" value="Phosphate transport system protein phou homolog 2, domain 2"/>
    <property type="match status" value="1"/>
</dbReference>
<organism evidence="1 2">
    <name type="scientific">Xanthobacter dioxanivorans</name>
    <dbReference type="NCBI Taxonomy" id="2528964"/>
    <lineage>
        <taxon>Bacteria</taxon>
        <taxon>Pseudomonadati</taxon>
        <taxon>Pseudomonadota</taxon>
        <taxon>Alphaproteobacteria</taxon>
        <taxon>Hyphomicrobiales</taxon>
        <taxon>Xanthobacteraceae</taxon>
        <taxon>Xanthobacter</taxon>
    </lineage>
</organism>
<accession>A0A974SHL3</accession>
<evidence type="ECO:0000313" key="1">
    <source>
        <dbReference type="EMBL" id="QRG06416.1"/>
    </source>
</evidence>
<reference evidence="1 2" key="1">
    <citation type="submission" date="2020-10" db="EMBL/GenBank/DDBJ databases">
        <title>Degradation of 1,4-Dioxane by Xanthobacter sp. YN2, via a Novel Group-2 Soluble Di-Iron Monooxygenase.</title>
        <authorList>
            <person name="Ma F."/>
            <person name="Wang Y."/>
            <person name="Yang J."/>
            <person name="Guo H."/>
            <person name="Su D."/>
            <person name="Yu L."/>
        </authorList>
    </citation>
    <scope>NUCLEOTIDE SEQUENCE [LARGE SCALE GENOMIC DNA]</scope>
    <source>
        <strain evidence="1 2">YN2</strain>
    </source>
</reference>
<sequence>MHGMKKTQIVEELGEGGLLLPGLIETALQANDRAKLRMTALQEAVARARAPRRPLPVLDAEARAAGAADDALDAAVAGAHALSGGSTAIPGAGRLVGGILDDIALMAAPLDAARADAAPAFAARLSGLRAVLAAIAGDVLDAAALARITSARRGGEDSAHLLVMDLHKGLNQLAASIAVETIAGAHALGVAREDRPRIEAFMRGLARTRGLAFGHPGLDTTASRSGGRLILQNDIGTTDAHVIIVAVEGRAVTVTYTDVHRSRARFFISLFQDFAAEWTPLAERSAEGLGDAGRFYLVTGRYTAEADAGLDAFLEAVGAHLVFLIDWNKARKALQTFVDKATAIRLLRDAARSSHGHRGFLELGGAELVFDAVRHSAEGRVPYGARLDRILGAAAVARLLGEVLRLTSAGLAARRSVRLIRDEVRAELAGSFGSAEQELLSLALHQLGIARMLASDVAAALIAPDSAEAVRADFRDRAKRLEEKADRQVLAARDLASGPFGRGKGFLPVSEWVEEANDAFEEAAFLLSAARMPRDGGALEPLADLAAVAIACCGDLVRAVAAACEGPAGQREDITAALEAIDAVMEGERRADSAQRRVLAAALGTAAPAQTLLATIEVARALETGTDHLARAALALRTHVLEEVVS</sequence>
<proteinExistence type="predicted"/>
<dbReference type="AlphaFoldDB" id="A0A974SHL3"/>
<evidence type="ECO:0008006" key="3">
    <source>
        <dbReference type="Google" id="ProtNLM"/>
    </source>
</evidence>
<keyword evidence="2" id="KW-1185">Reference proteome</keyword>
<dbReference type="EMBL" id="CP063362">
    <property type="protein sequence ID" value="QRG06416.1"/>
    <property type="molecule type" value="Genomic_DNA"/>
</dbReference>
<dbReference type="KEGG" id="xdi:EZH22_26285"/>
<name>A0A974SHL3_9HYPH</name>
<gene>
    <name evidence="1" type="ORF">EZH22_26285</name>
</gene>
<dbReference type="InterPro" id="IPR038078">
    <property type="entry name" value="PhoU-like_sf"/>
</dbReference>